<dbReference type="OrthoDB" id="9771372at2"/>
<dbReference type="InterPro" id="IPR052378">
    <property type="entry name" value="NosR_regulator"/>
</dbReference>
<dbReference type="RefSeq" id="WP_012870725.1">
    <property type="nucleotide sequence ID" value="NC_013523.1"/>
</dbReference>
<dbReference type="AlphaFoldDB" id="D1C6D9"/>
<keyword evidence="7" id="KW-0812">Transmembrane</keyword>
<dbReference type="PANTHER" id="PTHR30224">
    <property type="entry name" value="ELECTRON TRANSPORT PROTEIN"/>
    <property type="match status" value="1"/>
</dbReference>
<feature type="transmembrane region" description="Helical" evidence="7">
    <location>
        <begin position="33"/>
        <end position="52"/>
    </location>
</feature>
<feature type="transmembrane region" description="Helical" evidence="7">
    <location>
        <begin position="72"/>
        <end position="92"/>
    </location>
</feature>
<evidence type="ECO:0000256" key="7">
    <source>
        <dbReference type="SAM" id="Phobius"/>
    </source>
</evidence>
<gene>
    <name evidence="9" type="ordered locus">Sthe_0238</name>
</gene>
<evidence type="ECO:0000256" key="1">
    <source>
        <dbReference type="ARBA" id="ARBA00004236"/>
    </source>
</evidence>
<evidence type="ECO:0000256" key="6">
    <source>
        <dbReference type="ARBA" id="ARBA00023136"/>
    </source>
</evidence>
<dbReference type="PROSITE" id="PS00198">
    <property type="entry name" value="4FE4S_FER_1"/>
    <property type="match status" value="1"/>
</dbReference>
<sequence>MATLTRTAARPRFDLLRVPVLGRFLRWRHARTAVQVPMLLLSLAILYDGFFGPTLAPKNLAGVLPWVHWRGFVVLALLVAGNLFCFACPFMLPRRLAKRLLPASRAWPSWLPGKWLAVGVLVVFFWAYEAFSLWSSPLLTAWVALTYFVAAFVIDGFFKGAAFCKHVCPIGQFHFVNAMASPLEVSVRDPNTCATCTTKDCISGRTGPDGRITQNGCELWLFQQRKVGNIDCTFCLDCVQACPYDNVGVLRRHPSREFRLDVQRSGVGRPAQRTDLAALVLVLVFGAFLNAFGMVEPVYRLEAWMAGLFGLTSRPALLALMFGLFLGIVPLLLLAGAALATRRLTGDRGSLVGTAVRFSYALVPLGFGMWLAHYGFHFLVGALTIVPVTQSFMADMGLPILGTPRWDLAALVPVEWTDPIEAAFLIGGLLGSLWAVRRVAGDHYRGRRQTRAAALPWVVLCFLLSALGLWLMSLPMEMRGTMLAG</sequence>
<protein>
    <submittedName>
        <fullName evidence="9">4Fe-4S ferredoxin iron-sulfur binding domain-containing protein</fullName>
    </submittedName>
</protein>
<dbReference type="InterPro" id="IPR017896">
    <property type="entry name" value="4Fe4S_Fe-S-bd"/>
</dbReference>
<dbReference type="InterPro" id="IPR017900">
    <property type="entry name" value="4Fe4S_Fe_S_CS"/>
</dbReference>
<dbReference type="PANTHER" id="PTHR30224:SF4">
    <property type="entry name" value="ELECTRON TRANSPORT PROTEIN YCCM-RELATED"/>
    <property type="match status" value="1"/>
</dbReference>
<dbReference type="GO" id="GO:0005886">
    <property type="term" value="C:plasma membrane"/>
    <property type="evidence" value="ECO:0007669"/>
    <property type="project" value="UniProtKB-SubCell"/>
</dbReference>
<evidence type="ECO:0000259" key="8">
    <source>
        <dbReference type="PROSITE" id="PS51379"/>
    </source>
</evidence>
<evidence type="ECO:0000256" key="3">
    <source>
        <dbReference type="ARBA" id="ARBA00022723"/>
    </source>
</evidence>
<dbReference type="KEGG" id="sti:Sthe_0238"/>
<keyword evidence="3" id="KW-0479">Metal-binding</keyword>
<feature type="transmembrane region" description="Helical" evidence="7">
    <location>
        <begin position="276"/>
        <end position="295"/>
    </location>
</feature>
<comment type="subcellular location">
    <subcellularLocation>
        <location evidence="1">Cell membrane</location>
    </subcellularLocation>
</comment>
<evidence type="ECO:0000256" key="2">
    <source>
        <dbReference type="ARBA" id="ARBA00022475"/>
    </source>
</evidence>
<organism evidence="9 10">
    <name type="scientific">Sphaerobacter thermophilus (strain ATCC 49802 / DSM 20745 / KCCM 41009 / NCIMB 13125 / S 6022)</name>
    <dbReference type="NCBI Taxonomy" id="479434"/>
    <lineage>
        <taxon>Bacteria</taxon>
        <taxon>Pseudomonadati</taxon>
        <taxon>Thermomicrobiota</taxon>
        <taxon>Thermomicrobia</taxon>
        <taxon>Sphaerobacterales</taxon>
        <taxon>Sphaerobacterineae</taxon>
        <taxon>Sphaerobacteraceae</taxon>
        <taxon>Sphaerobacter</taxon>
    </lineage>
</organism>
<keyword evidence="4" id="KW-0408">Iron</keyword>
<feature type="transmembrane region" description="Helical" evidence="7">
    <location>
        <begin position="113"/>
        <end position="133"/>
    </location>
</feature>
<dbReference type="EMBL" id="CP001823">
    <property type="protein sequence ID" value="ACZ37677.1"/>
    <property type="molecule type" value="Genomic_DNA"/>
</dbReference>
<accession>D1C6D9</accession>
<feature type="transmembrane region" description="Helical" evidence="7">
    <location>
        <begin position="452"/>
        <end position="472"/>
    </location>
</feature>
<dbReference type="InParanoid" id="D1C6D9"/>
<dbReference type="GO" id="GO:0046872">
    <property type="term" value="F:metal ion binding"/>
    <property type="evidence" value="ECO:0007669"/>
    <property type="project" value="UniProtKB-KW"/>
</dbReference>
<feature type="transmembrane region" description="Helical" evidence="7">
    <location>
        <begin position="361"/>
        <end position="386"/>
    </location>
</feature>
<keyword evidence="10" id="KW-1185">Reference proteome</keyword>
<feature type="transmembrane region" description="Helical" evidence="7">
    <location>
        <begin position="139"/>
        <end position="158"/>
    </location>
</feature>
<reference evidence="9 10" key="2">
    <citation type="journal article" date="2010" name="Stand. Genomic Sci.">
        <title>Complete genome sequence of Desulfohalobium retbaense type strain (HR(100)).</title>
        <authorList>
            <person name="Spring S."/>
            <person name="Nolan M."/>
            <person name="Lapidus A."/>
            <person name="Glavina Del Rio T."/>
            <person name="Copeland A."/>
            <person name="Tice H."/>
            <person name="Cheng J.F."/>
            <person name="Lucas S."/>
            <person name="Land M."/>
            <person name="Chen F."/>
            <person name="Bruce D."/>
            <person name="Goodwin L."/>
            <person name="Pitluck S."/>
            <person name="Ivanova N."/>
            <person name="Mavromatis K."/>
            <person name="Mikhailova N."/>
            <person name="Pati A."/>
            <person name="Chen A."/>
            <person name="Palaniappan K."/>
            <person name="Hauser L."/>
            <person name="Chang Y.J."/>
            <person name="Jeffries C.D."/>
            <person name="Munk C."/>
            <person name="Kiss H."/>
            <person name="Chain P."/>
            <person name="Han C."/>
            <person name="Brettin T."/>
            <person name="Detter J.C."/>
            <person name="Schuler E."/>
            <person name="Goker M."/>
            <person name="Rohde M."/>
            <person name="Bristow J."/>
            <person name="Eisen J.A."/>
            <person name="Markowitz V."/>
            <person name="Hugenholtz P."/>
            <person name="Kyrpides N.C."/>
            <person name="Klenk H.P."/>
        </authorList>
    </citation>
    <scope>NUCLEOTIDE SEQUENCE [LARGE SCALE GENOMIC DNA]</scope>
    <source>
        <strain evidence="10">ATCC 49802 / DSM 20745 / S 6022</strain>
    </source>
</reference>
<feature type="domain" description="4Fe-4S ferredoxin-type" evidence="8">
    <location>
        <begin position="224"/>
        <end position="252"/>
    </location>
</feature>
<dbReference type="HOGENOM" id="CLU_017386_1_0_0"/>
<evidence type="ECO:0000313" key="9">
    <source>
        <dbReference type="EMBL" id="ACZ37677.1"/>
    </source>
</evidence>
<evidence type="ECO:0000256" key="4">
    <source>
        <dbReference type="ARBA" id="ARBA00023004"/>
    </source>
</evidence>
<evidence type="ECO:0000256" key="5">
    <source>
        <dbReference type="ARBA" id="ARBA00023014"/>
    </source>
</evidence>
<feature type="transmembrane region" description="Helical" evidence="7">
    <location>
        <begin position="422"/>
        <end position="440"/>
    </location>
</feature>
<dbReference type="GO" id="GO:0051536">
    <property type="term" value="F:iron-sulfur cluster binding"/>
    <property type="evidence" value="ECO:0007669"/>
    <property type="project" value="UniProtKB-KW"/>
</dbReference>
<feature type="transmembrane region" description="Helical" evidence="7">
    <location>
        <begin position="315"/>
        <end position="340"/>
    </location>
</feature>
<dbReference type="eggNOG" id="COG0348">
    <property type="taxonomic scope" value="Bacteria"/>
</dbReference>
<keyword evidence="7" id="KW-1133">Transmembrane helix</keyword>
<proteinExistence type="predicted"/>
<reference evidence="10" key="1">
    <citation type="submission" date="2009-11" db="EMBL/GenBank/DDBJ databases">
        <title>The complete chromosome 1 of Sphaerobacter thermophilus DSM 20745.</title>
        <authorList>
            <person name="Lucas S."/>
            <person name="Copeland A."/>
            <person name="Lapidus A."/>
            <person name="Glavina del Rio T."/>
            <person name="Dalin E."/>
            <person name="Tice H."/>
            <person name="Bruce D."/>
            <person name="Goodwin L."/>
            <person name="Pitluck S."/>
            <person name="Kyrpides N."/>
            <person name="Mavromatis K."/>
            <person name="Ivanova N."/>
            <person name="Mikhailova N."/>
            <person name="LaButti K.M."/>
            <person name="Clum A."/>
            <person name="Sun H.I."/>
            <person name="Brettin T."/>
            <person name="Detter J.C."/>
            <person name="Han C."/>
            <person name="Larimer F."/>
            <person name="Land M."/>
            <person name="Hauser L."/>
            <person name="Markowitz V."/>
            <person name="Cheng J.F."/>
            <person name="Hugenholtz P."/>
            <person name="Woyke T."/>
            <person name="Wu D."/>
            <person name="Steenblock K."/>
            <person name="Schneider S."/>
            <person name="Pukall R."/>
            <person name="Goeker M."/>
            <person name="Klenk H.P."/>
            <person name="Eisen J.A."/>
        </authorList>
    </citation>
    <scope>NUCLEOTIDE SEQUENCE [LARGE SCALE GENOMIC DNA]</scope>
    <source>
        <strain evidence="10">ATCC 49802 / DSM 20745 / S 6022</strain>
    </source>
</reference>
<keyword evidence="6 7" id="KW-0472">Membrane</keyword>
<keyword evidence="2" id="KW-1003">Cell membrane</keyword>
<keyword evidence="5" id="KW-0411">Iron-sulfur</keyword>
<name>D1C6D9_SPHTD</name>
<evidence type="ECO:0000313" key="10">
    <source>
        <dbReference type="Proteomes" id="UP000002027"/>
    </source>
</evidence>
<dbReference type="STRING" id="479434.Sthe_0238"/>
<dbReference type="PROSITE" id="PS51379">
    <property type="entry name" value="4FE4S_FER_2"/>
    <property type="match status" value="1"/>
</dbReference>
<dbReference type="Proteomes" id="UP000002027">
    <property type="component" value="Chromosome 1"/>
</dbReference>